<dbReference type="CDD" id="cd11842">
    <property type="entry name" value="SH3_Ysc84p_like"/>
    <property type="match status" value="1"/>
</dbReference>
<evidence type="ECO:0000313" key="7">
    <source>
        <dbReference type="Proteomes" id="UP000018144"/>
    </source>
</evidence>
<feature type="domain" description="SH3" evidence="5">
    <location>
        <begin position="330"/>
        <end position="389"/>
    </location>
</feature>
<reference evidence="6 7" key="1">
    <citation type="journal article" date="2013" name="PLoS Genet.">
        <title>The genome and development-dependent transcriptomes of Pyronema confluens: a window into fungal evolution.</title>
        <authorList>
            <person name="Traeger S."/>
            <person name="Altegoer F."/>
            <person name="Freitag M."/>
            <person name="Gabaldon T."/>
            <person name="Kempken F."/>
            <person name="Kumar A."/>
            <person name="Marcet-Houben M."/>
            <person name="Poggeler S."/>
            <person name="Stajich J.E."/>
            <person name="Nowrousian M."/>
        </authorList>
    </citation>
    <scope>NUCLEOTIDE SEQUENCE [LARGE SCALE GENOMIC DNA]</scope>
    <source>
        <strain evidence="7">CBS 100304</strain>
        <tissue evidence="6">Vegetative mycelium</tissue>
    </source>
</reference>
<evidence type="ECO:0000313" key="6">
    <source>
        <dbReference type="EMBL" id="CCX33322.1"/>
    </source>
</evidence>
<dbReference type="Pfam" id="PF04366">
    <property type="entry name" value="Ysc84"/>
    <property type="match status" value="1"/>
</dbReference>
<dbReference type="STRING" id="1076935.U4LP34"/>
<dbReference type="PANTHER" id="PTHR15629:SF2">
    <property type="entry name" value="SH3 DOMAIN-CONTAINING YSC84-LIKE PROTEIN 1"/>
    <property type="match status" value="1"/>
</dbReference>
<dbReference type="OrthoDB" id="443981at2759"/>
<evidence type="ECO:0000256" key="2">
    <source>
        <dbReference type="ARBA" id="ARBA00022443"/>
    </source>
</evidence>
<protein>
    <submittedName>
        <fullName evidence="6">Similar to SH3 domain-containing protein PJ696.02 acc. no. Q9URW6</fullName>
    </submittedName>
</protein>
<dbReference type="InterPro" id="IPR001452">
    <property type="entry name" value="SH3_domain"/>
</dbReference>
<dbReference type="PROSITE" id="PS50002">
    <property type="entry name" value="SH3"/>
    <property type="match status" value="1"/>
</dbReference>
<comment type="similarity">
    <text evidence="1">Belongs to the SH3YL1 family.</text>
</comment>
<evidence type="ECO:0000256" key="4">
    <source>
        <dbReference type="SAM" id="MobiDB-lite"/>
    </source>
</evidence>
<dbReference type="GO" id="GO:0051666">
    <property type="term" value="P:actin cortical patch localization"/>
    <property type="evidence" value="ECO:0007669"/>
    <property type="project" value="TreeGrafter"/>
</dbReference>
<accession>U4LP34</accession>
<dbReference type="InterPro" id="IPR036028">
    <property type="entry name" value="SH3-like_dom_sf"/>
</dbReference>
<evidence type="ECO:0000256" key="3">
    <source>
        <dbReference type="PROSITE-ProRule" id="PRU00192"/>
    </source>
</evidence>
<sequence>MGLNNPLPSNLESECRKCARILTAFVDSRQFGPDKIIPPQVLASAKGLAIITVVKVGFVGSVRTGSGLVIARCPDGAWSAPSAITINGAGLGGQLGVELTDFVMILNDTAAVKTFAQPGGITLGGNVSVAAGPVGRNAEASGAASLKSVAGIFSYSKTKGAFAGVSLEGSVIWERKDANKRFYGSAVSASQLLSGSVQAPQAAQPLITILSSRIFSGNRGGMGGDYVIQDSGYPRGQDDHAARRQSEIPRGFQRDDDFATQGRARASTWTESPAASGGYDSFGRFSSGNYESAPASPSSPLSPRGSKGPAPGRPTAPKPVFKPAVPKPTLQKNQAIALYTFAAAQEGDLGFKKGDVITITKRSDSKNDWWTGTLNGEVGIFPSNYVETL</sequence>
<dbReference type="Pfam" id="PF00018">
    <property type="entry name" value="SH3_1"/>
    <property type="match status" value="1"/>
</dbReference>
<feature type="region of interest" description="Disordered" evidence="4">
    <location>
        <begin position="225"/>
        <end position="326"/>
    </location>
</feature>
<dbReference type="GO" id="GO:0035091">
    <property type="term" value="F:phosphatidylinositol binding"/>
    <property type="evidence" value="ECO:0007669"/>
    <property type="project" value="TreeGrafter"/>
</dbReference>
<feature type="compositionally biased region" description="Low complexity" evidence="4">
    <location>
        <begin position="292"/>
        <end position="309"/>
    </location>
</feature>
<dbReference type="Proteomes" id="UP000018144">
    <property type="component" value="Unassembled WGS sequence"/>
</dbReference>
<dbReference type="GO" id="GO:0051017">
    <property type="term" value="P:actin filament bundle assembly"/>
    <property type="evidence" value="ECO:0007669"/>
    <property type="project" value="TreeGrafter"/>
</dbReference>
<proteinExistence type="inferred from homology"/>
<dbReference type="InterPro" id="IPR033643">
    <property type="entry name" value="SYLF_SH3YL1-like"/>
</dbReference>
<dbReference type="eggNOG" id="KOG1843">
    <property type="taxonomic scope" value="Eukaryota"/>
</dbReference>
<dbReference type="PANTHER" id="PTHR15629">
    <property type="entry name" value="SH3YL1 PROTEIN"/>
    <property type="match status" value="1"/>
</dbReference>
<dbReference type="InterPro" id="IPR051702">
    <property type="entry name" value="SH3_domain_YSC84-like"/>
</dbReference>
<dbReference type="SUPFAM" id="SSF50044">
    <property type="entry name" value="SH3-domain"/>
    <property type="match status" value="1"/>
</dbReference>
<dbReference type="SMART" id="SM00326">
    <property type="entry name" value="SH3"/>
    <property type="match status" value="1"/>
</dbReference>
<dbReference type="PRINTS" id="PR00452">
    <property type="entry name" value="SH3DOMAIN"/>
</dbReference>
<name>U4LP34_PYROM</name>
<feature type="compositionally biased region" description="Basic and acidic residues" evidence="4">
    <location>
        <begin position="236"/>
        <end position="257"/>
    </location>
</feature>
<evidence type="ECO:0000256" key="1">
    <source>
        <dbReference type="ARBA" id="ARBA00007761"/>
    </source>
</evidence>
<gene>
    <name evidence="6" type="ORF">PCON_01003</name>
</gene>
<keyword evidence="7" id="KW-1185">Reference proteome</keyword>
<dbReference type="GO" id="GO:0051015">
    <property type="term" value="F:actin filament binding"/>
    <property type="evidence" value="ECO:0007669"/>
    <property type="project" value="TreeGrafter"/>
</dbReference>
<dbReference type="GO" id="GO:0030479">
    <property type="term" value="C:actin cortical patch"/>
    <property type="evidence" value="ECO:0007669"/>
    <property type="project" value="TreeGrafter"/>
</dbReference>
<dbReference type="CDD" id="cd11525">
    <property type="entry name" value="SYLF_SH3YL1_like"/>
    <property type="match status" value="1"/>
</dbReference>
<organism evidence="6 7">
    <name type="scientific">Pyronema omphalodes (strain CBS 100304)</name>
    <name type="common">Pyronema confluens</name>
    <dbReference type="NCBI Taxonomy" id="1076935"/>
    <lineage>
        <taxon>Eukaryota</taxon>
        <taxon>Fungi</taxon>
        <taxon>Dikarya</taxon>
        <taxon>Ascomycota</taxon>
        <taxon>Pezizomycotina</taxon>
        <taxon>Pezizomycetes</taxon>
        <taxon>Pezizales</taxon>
        <taxon>Pyronemataceae</taxon>
        <taxon>Pyronema</taxon>
    </lineage>
</organism>
<dbReference type="Gene3D" id="2.30.30.40">
    <property type="entry name" value="SH3 Domains"/>
    <property type="match status" value="1"/>
</dbReference>
<dbReference type="AlphaFoldDB" id="U4LP34"/>
<keyword evidence="2 3" id="KW-0728">SH3 domain</keyword>
<evidence type="ECO:0000259" key="5">
    <source>
        <dbReference type="PROSITE" id="PS50002"/>
    </source>
</evidence>
<dbReference type="FunFam" id="2.30.30.40:FF:000100">
    <property type="entry name" value="SH3 domain-containing YSC84-like protein 1"/>
    <property type="match status" value="1"/>
</dbReference>
<dbReference type="InterPro" id="IPR007461">
    <property type="entry name" value="Ysc84_actin-binding"/>
</dbReference>
<dbReference type="OMA" id="SNCKARN"/>
<dbReference type="EMBL" id="HF936048">
    <property type="protein sequence ID" value="CCX33322.1"/>
    <property type="molecule type" value="Genomic_DNA"/>
</dbReference>